<dbReference type="OrthoDB" id="558543at2"/>
<accession>A0A2P7N1A9</accession>
<name>A0A2P7N1A9_9CYAN</name>
<dbReference type="RefSeq" id="WP_106501384.1">
    <property type="nucleotide sequence ID" value="NZ_PXXO01000001.1"/>
</dbReference>
<gene>
    <name evidence="1" type="ORF">C7K55_00015</name>
</gene>
<evidence type="ECO:0000313" key="1">
    <source>
        <dbReference type="EMBL" id="PSJ07201.1"/>
    </source>
</evidence>
<sequence>MPTDFSNIDLATLNAAQGVMVAALRDRCCQWEQDSADAAAGGNLSAASMIQHWAFAADLLSTTISTEFTNLFSQALTARFGDLTPTTHRSVTDQMLDAVALEVAASQEVPELVAI</sequence>
<organism evidence="1 2">
    <name type="scientific">Cyanobium usitatum str. Tous</name>
    <dbReference type="NCBI Taxonomy" id="2116684"/>
    <lineage>
        <taxon>Bacteria</taxon>
        <taxon>Bacillati</taxon>
        <taxon>Cyanobacteriota</taxon>
        <taxon>Cyanophyceae</taxon>
        <taxon>Synechococcales</taxon>
        <taxon>Prochlorococcaceae</taxon>
        <taxon>Cyanobium</taxon>
    </lineage>
</organism>
<protein>
    <submittedName>
        <fullName evidence="1">Uncharacterized protein</fullName>
    </submittedName>
</protein>
<dbReference type="AlphaFoldDB" id="A0A2P7N1A9"/>
<dbReference type="EMBL" id="PXXO01000001">
    <property type="protein sequence ID" value="PSJ07201.1"/>
    <property type="molecule type" value="Genomic_DNA"/>
</dbReference>
<proteinExistence type="predicted"/>
<comment type="caution">
    <text evidence="1">The sequence shown here is derived from an EMBL/GenBank/DDBJ whole genome shotgun (WGS) entry which is preliminary data.</text>
</comment>
<evidence type="ECO:0000313" key="2">
    <source>
        <dbReference type="Proteomes" id="UP000243002"/>
    </source>
</evidence>
<reference evidence="1 2" key="1">
    <citation type="journal article" date="2018" name="Environ. Microbiol.">
        <title>Ecological and genomic features of two widespread freshwater picocyanobacteria.</title>
        <authorList>
            <person name="Cabello-Yeves P.J."/>
            <person name="Picazo A."/>
            <person name="Camacho A."/>
            <person name="Callieri C."/>
            <person name="Rosselli R."/>
            <person name="Roda-Garcia J.J."/>
            <person name="Coutinho F.H."/>
            <person name="Rodriguez-Valera F."/>
        </authorList>
    </citation>
    <scope>NUCLEOTIDE SEQUENCE [LARGE SCALE GENOMIC DNA]</scope>
    <source>
        <strain evidence="1 2">Tous</strain>
    </source>
</reference>
<keyword evidence="2" id="KW-1185">Reference proteome</keyword>
<dbReference type="Proteomes" id="UP000243002">
    <property type="component" value="Unassembled WGS sequence"/>
</dbReference>